<dbReference type="InterPro" id="IPR001126">
    <property type="entry name" value="UmuC"/>
</dbReference>
<dbReference type="InterPro" id="IPR043502">
    <property type="entry name" value="DNA/RNA_pol_sf"/>
</dbReference>
<dbReference type="OrthoDB" id="5298951at2"/>
<dbReference type="InterPro" id="IPR050356">
    <property type="entry name" value="SulA_CellDiv_inhibitor"/>
</dbReference>
<dbReference type="AlphaFoldDB" id="A0A4U1B9Y2"/>
<proteinExistence type="inferred from homology"/>
<evidence type="ECO:0000256" key="2">
    <source>
        <dbReference type="ARBA" id="ARBA00022763"/>
    </source>
</evidence>
<evidence type="ECO:0000313" key="4">
    <source>
        <dbReference type="EMBL" id="TKB47541.1"/>
    </source>
</evidence>
<reference evidence="4 5" key="1">
    <citation type="submission" date="2019-04" db="EMBL/GenBank/DDBJ databases">
        <title>Thalassotalea guangxiensis sp. nov., isolated from sediment of the coastal wetland.</title>
        <authorList>
            <person name="Zheng S."/>
            <person name="Zhang D."/>
        </authorList>
    </citation>
    <scope>NUCLEOTIDE SEQUENCE [LARGE SCALE GENOMIC DNA]</scope>
    <source>
        <strain evidence="4 5">ZS-4</strain>
    </source>
</reference>
<dbReference type="Proteomes" id="UP000307999">
    <property type="component" value="Unassembled WGS sequence"/>
</dbReference>
<dbReference type="CDD" id="cd03468">
    <property type="entry name" value="PolY_like"/>
    <property type="match status" value="1"/>
</dbReference>
<organism evidence="4 5">
    <name type="scientific">Thalassotalea mangrovi</name>
    <dbReference type="NCBI Taxonomy" id="2572245"/>
    <lineage>
        <taxon>Bacteria</taxon>
        <taxon>Pseudomonadati</taxon>
        <taxon>Pseudomonadota</taxon>
        <taxon>Gammaproteobacteria</taxon>
        <taxon>Alteromonadales</taxon>
        <taxon>Colwelliaceae</taxon>
        <taxon>Thalassotalea</taxon>
    </lineage>
</organism>
<dbReference type="InterPro" id="IPR043128">
    <property type="entry name" value="Rev_trsase/Diguanyl_cyclase"/>
</dbReference>
<dbReference type="Gene3D" id="3.30.70.270">
    <property type="match status" value="1"/>
</dbReference>
<protein>
    <submittedName>
        <fullName evidence="4">DNA polymerase Y family protein</fullName>
    </submittedName>
</protein>
<gene>
    <name evidence="4" type="ORF">E8M12_01800</name>
</gene>
<comment type="similarity">
    <text evidence="1">Belongs to the DNA polymerase type-Y family.</text>
</comment>
<evidence type="ECO:0000259" key="3">
    <source>
        <dbReference type="Pfam" id="PF00817"/>
    </source>
</evidence>
<dbReference type="EMBL" id="SWDB01000003">
    <property type="protein sequence ID" value="TKB47541.1"/>
    <property type="molecule type" value="Genomic_DNA"/>
</dbReference>
<dbReference type="SUPFAM" id="SSF56672">
    <property type="entry name" value="DNA/RNA polymerases"/>
    <property type="match status" value="1"/>
</dbReference>
<dbReference type="Gene3D" id="3.40.1170.60">
    <property type="match status" value="1"/>
</dbReference>
<evidence type="ECO:0000256" key="1">
    <source>
        <dbReference type="ARBA" id="ARBA00010945"/>
    </source>
</evidence>
<comment type="caution">
    <text evidence="4">The sequence shown here is derived from an EMBL/GenBank/DDBJ whole genome shotgun (WGS) entry which is preliminary data.</text>
</comment>
<keyword evidence="2" id="KW-0227">DNA damage</keyword>
<sequence length="469" mass="53623">MLWLYLHFPCLQLDSLYQADEQLPVAIVHGRNSDVLQLNQHALNAGIKKGMGLGSAAALCHNLQVIAYDEKQEKNKLSQIAQWLYLVTADISLLPPNGLLLRVSHMLSLYQGLENYWQVLQQHLDKLALTYQFSSGYSPYAARLLAVSGTNQLTDDQHQLHRLLNPLPLQVSELSRKVINHLNRVGVQSIGELLRLPLSDIARRFDIELVTYIGRLQGQLKHPVDFYHPPEQFKHYLELMFEISNLEYLQKPLLNVFRLLEQFLQFRDKRSGQLNIELHLRDADSVHFQVHSAEGAYRAKQWLELSQLTLESIKVSAPVVAISVEAKQIRANDFSMMDMFSKHCGAISANELVSRLQAKLGKNKVHGIELVNDHRPELANACCPPLQKPSQKKSLVSGHSSLRPSFILPRPLPVTEKINIQHGPERIVAGWWDKHPVIRDYFIARTPNGQWLWVYRTPAQQWFVHGLFS</sequence>
<name>A0A4U1B9Y2_9GAMM</name>
<dbReference type="GO" id="GO:0006281">
    <property type="term" value="P:DNA repair"/>
    <property type="evidence" value="ECO:0007669"/>
    <property type="project" value="InterPro"/>
</dbReference>
<dbReference type="PANTHER" id="PTHR35369:SF2">
    <property type="entry name" value="BLR3025 PROTEIN"/>
    <property type="match status" value="1"/>
</dbReference>
<dbReference type="PANTHER" id="PTHR35369">
    <property type="entry name" value="BLR3025 PROTEIN-RELATED"/>
    <property type="match status" value="1"/>
</dbReference>
<evidence type="ECO:0000313" key="5">
    <source>
        <dbReference type="Proteomes" id="UP000307999"/>
    </source>
</evidence>
<dbReference type="RefSeq" id="WP_136734352.1">
    <property type="nucleotide sequence ID" value="NZ_SWDB01000003.1"/>
</dbReference>
<keyword evidence="5" id="KW-1185">Reference proteome</keyword>
<dbReference type="Pfam" id="PF00817">
    <property type="entry name" value="IMS"/>
    <property type="match status" value="1"/>
</dbReference>
<feature type="domain" description="UmuC" evidence="3">
    <location>
        <begin position="22"/>
        <end position="145"/>
    </location>
</feature>
<accession>A0A4U1B9Y2</accession>